<dbReference type="RefSeq" id="WP_211851378.1">
    <property type="nucleotide sequence ID" value="NZ_JAAGBB010000005.1"/>
</dbReference>
<reference evidence="3" key="1">
    <citation type="journal article" date="2021" name="Syst. Appl. Microbiol.">
        <title>Roseomonas hellenica sp. nov., isolated from roots of wild-growing Alkanna tinctoria.</title>
        <authorList>
            <person name="Rat A."/>
            <person name="Naranjo H.D."/>
            <person name="Lebbe L."/>
            <person name="Cnockaert M."/>
            <person name="Krigas N."/>
            <person name="Grigoriadou K."/>
            <person name="Maloupa E."/>
            <person name="Willems A."/>
        </authorList>
    </citation>
    <scope>NUCLEOTIDE SEQUENCE [LARGE SCALE GENOMIC DNA]</scope>
    <source>
        <strain evidence="3">LMG 31523</strain>
    </source>
</reference>
<dbReference type="Proteomes" id="UP001196870">
    <property type="component" value="Unassembled WGS sequence"/>
</dbReference>
<evidence type="ECO:0000313" key="2">
    <source>
        <dbReference type="EMBL" id="MBR0663781.1"/>
    </source>
</evidence>
<comment type="caution">
    <text evidence="2">The sequence shown here is derived from an EMBL/GenBank/DDBJ whole genome shotgun (WGS) entry which is preliminary data.</text>
</comment>
<feature type="chain" id="PRO_5045093721" evidence="1">
    <location>
        <begin position="25"/>
        <end position="97"/>
    </location>
</feature>
<evidence type="ECO:0000256" key="1">
    <source>
        <dbReference type="SAM" id="SignalP"/>
    </source>
</evidence>
<accession>A0ABS5ETZ9</accession>
<dbReference type="EMBL" id="JAAGBB010000005">
    <property type="protein sequence ID" value="MBR0663781.1"/>
    <property type="molecule type" value="Genomic_DNA"/>
</dbReference>
<keyword evidence="1" id="KW-0732">Signal</keyword>
<evidence type="ECO:0000313" key="3">
    <source>
        <dbReference type="Proteomes" id="UP001196870"/>
    </source>
</evidence>
<keyword evidence="3" id="KW-1185">Reference proteome</keyword>
<feature type="signal peptide" evidence="1">
    <location>
        <begin position="1"/>
        <end position="24"/>
    </location>
</feature>
<organism evidence="2 3">
    <name type="scientific">Plastoroseomonas hellenica</name>
    <dbReference type="NCBI Taxonomy" id="2687306"/>
    <lineage>
        <taxon>Bacteria</taxon>
        <taxon>Pseudomonadati</taxon>
        <taxon>Pseudomonadota</taxon>
        <taxon>Alphaproteobacteria</taxon>
        <taxon>Acetobacterales</taxon>
        <taxon>Acetobacteraceae</taxon>
        <taxon>Plastoroseomonas</taxon>
    </lineage>
</organism>
<sequence length="97" mass="9982">MNATRRRLICAGVLPAVLPAAAMAFRYEAPGVDDAAALAARCPSDAALSNADVAALRQAHAQHAVTAEQQKMMEEGARCPICGCPPVSLAEPAKGLL</sequence>
<protein>
    <submittedName>
        <fullName evidence="2">Uncharacterized protein</fullName>
    </submittedName>
</protein>
<gene>
    <name evidence="2" type="ORF">GXW71_05360</name>
</gene>
<name>A0ABS5ETZ9_9PROT</name>
<proteinExistence type="predicted"/>